<accession>A0A3R8PIB9</accession>
<proteinExistence type="predicted"/>
<protein>
    <submittedName>
        <fullName evidence="2">Type I-E CRISPR-associated protein Cse1/CasA</fullName>
    </submittedName>
</protein>
<feature type="compositionally biased region" description="Low complexity" evidence="1">
    <location>
        <begin position="576"/>
        <end position="589"/>
    </location>
</feature>
<dbReference type="Proteomes" id="UP000276526">
    <property type="component" value="Unassembled WGS sequence"/>
</dbReference>
<feature type="compositionally biased region" description="Basic and acidic residues" evidence="1">
    <location>
        <begin position="592"/>
        <end position="605"/>
    </location>
</feature>
<dbReference type="RefSeq" id="WP_125173436.1">
    <property type="nucleotide sequence ID" value="NZ_JAPJOD010000066.1"/>
</dbReference>
<feature type="region of interest" description="Disordered" evidence="1">
    <location>
        <begin position="573"/>
        <end position="605"/>
    </location>
</feature>
<comment type="caution">
    <text evidence="2">The sequence shown here is derived from an EMBL/GenBank/DDBJ whole genome shotgun (WGS) entry which is preliminary data.</text>
</comment>
<evidence type="ECO:0000256" key="1">
    <source>
        <dbReference type="SAM" id="MobiDB-lite"/>
    </source>
</evidence>
<organism evidence="2 3">
    <name type="scientific">Corynebacterium bovis</name>
    <dbReference type="NCBI Taxonomy" id="36808"/>
    <lineage>
        <taxon>Bacteria</taxon>
        <taxon>Bacillati</taxon>
        <taxon>Actinomycetota</taxon>
        <taxon>Actinomycetes</taxon>
        <taxon>Mycobacteriales</taxon>
        <taxon>Corynebacteriaceae</taxon>
        <taxon>Corynebacterium</taxon>
    </lineage>
</organism>
<dbReference type="InterPro" id="IPR013381">
    <property type="entry name" value="CRISPR-assoc_prot_Cse1"/>
</dbReference>
<evidence type="ECO:0000313" key="2">
    <source>
        <dbReference type="EMBL" id="RRO87695.1"/>
    </source>
</evidence>
<dbReference type="EMBL" id="PQNK01000002">
    <property type="protein sequence ID" value="RRO87695.1"/>
    <property type="molecule type" value="Genomic_DNA"/>
</dbReference>
<gene>
    <name evidence="2" type="primary">casA</name>
    <name evidence="2" type="ORF">CXF48_01970</name>
</gene>
<dbReference type="AlphaFoldDB" id="A0A3R8PIB9"/>
<reference evidence="2 3" key="1">
    <citation type="submission" date="2018-01" db="EMBL/GenBank/DDBJ databases">
        <title>Twenty Corynebacterium bovis Genomes.</title>
        <authorList>
            <person name="Gulvik C.A."/>
        </authorList>
    </citation>
    <scope>NUCLEOTIDE SEQUENCE [LARGE SCALE GENOMIC DNA]</scope>
    <source>
        <strain evidence="2 3">F6900</strain>
    </source>
</reference>
<dbReference type="CDD" id="cd09729">
    <property type="entry name" value="Cse1_I-E"/>
    <property type="match status" value="1"/>
</dbReference>
<dbReference type="NCBIfam" id="TIGR02547">
    <property type="entry name" value="casA_cse1"/>
    <property type="match status" value="1"/>
</dbReference>
<dbReference type="Pfam" id="PF09481">
    <property type="entry name" value="CRISPR_Cse1"/>
    <property type="match status" value="1"/>
</dbReference>
<name>A0A3R8PIB9_9CORY</name>
<dbReference type="Gene3D" id="1.10.132.100">
    <property type="match status" value="1"/>
</dbReference>
<sequence>MDPTTSPTYNLLDEPWIQVVTEDGATAEVSLTDVLKNAGRYRALASDLATMNFAVLRVLLAVLYRAWDDARWRNVDDALDHWDEKWTAASLWDDDVERYLDTVRGRFDLRHPETPFMQVADLHTAKGDHKPVSLMIPDVGGMFSLRTDVTRISAAEAARCLIHCSAYDYSGIKSGAVGDTRVRSARGYPMGVGVCGWYGGTVIHGDSLRETLLLNYVPHRESAGTDDLPVWEMPPLTSAARPGVLSPGPVELLTWPQRRIRLFWSTTDSTDGADGADGAAPTVDGVLVCNGDAVDYTMIHGTEMMTPWRFSAPQTQKAKALRYMPQALDKGRAMWRSLGGILPNAAVATVDQKYAEGAPAAEPARTVEWLARLVVDEVIPRDRVVRVEMVSPVYGSNMASLSDVLNDSLTVRSPLLGIEGEALRAVVRTAVDRTEGVAWELTKFSRDIRTAAGGDRQSGGDDVRLRFFDTVDAPFRRWLADIGDGDDTPAAGDAPVPGERLGTGGTGDGEVGAAALAAWGGRLRSIAWDLADEIVRAQGPQVWAGRPGPDGTGVISAAVAQNRLSRALRTILGDPARTTATADTGSAATPETHSERKTDDEHIDA</sequence>
<evidence type="ECO:0000313" key="3">
    <source>
        <dbReference type="Proteomes" id="UP000276526"/>
    </source>
</evidence>